<protein>
    <submittedName>
        <fullName evidence="1">Uncharacterized protein</fullName>
    </submittedName>
</protein>
<evidence type="ECO:0000313" key="2">
    <source>
        <dbReference type="Proteomes" id="UP001163321"/>
    </source>
</evidence>
<dbReference type="EMBL" id="CM047589">
    <property type="protein sequence ID" value="KAI9919962.1"/>
    <property type="molecule type" value="Genomic_DNA"/>
</dbReference>
<keyword evidence="2" id="KW-1185">Reference proteome</keyword>
<proteinExistence type="predicted"/>
<comment type="caution">
    <text evidence="1">The sequence shown here is derived from an EMBL/GenBank/DDBJ whole genome shotgun (WGS) entry which is preliminary data.</text>
</comment>
<accession>A0ACC0WNK7</accession>
<reference evidence="1 2" key="1">
    <citation type="journal article" date="2022" name="bioRxiv">
        <title>The genome of the oomycete Peronosclerospora sorghi, a cosmopolitan pathogen of maize and sorghum, is inflated with dispersed pseudogenes.</title>
        <authorList>
            <person name="Fletcher K."/>
            <person name="Martin F."/>
            <person name="Isakeit T."/>
            <person name="Cavanaugh K."/>
            <person name="Magill C."/>
            <person name="Michelmore R."/>
        </authorList>
    </citation>
    <scope>NUCLEOTIDE SEQUENCE [LARGE SCALE GENOMIC DNA]</scope>
    <source>
        <strain evidence="1">P6</strain>
    </source>
</reference>
<evidence type="ECO:0000313" key="1">
    <source>
        <dbReference type="EMBL" id="KAI9919962.1"/>
    </source>
</evidence>
<name>A0ACC0WNK7_9STRA</name>
<sequence length="321" mass="37859">MHGRVKSEELEKEQRKTQEQRLEEHSKVRMYHEVATKVLDMMRQELYDSSALPLTSHLVLLNTEFHVVWNYRRKILDVLLQNARTSATEIQAIAQDELKLTLDALQRNPKSYSAWFQRKWIIDRGLGDFNKEIALCDQLLNFDERNFHCWNYRRHVCTLAGVSREDQFAFTTQKIEQNFSNYSALHHRSITLPDPLTVDVLLDEIALVQQAVFTEPDDQSAWFYYHWLVTSMLTLLQCSAPEAATFLTSQVQWLTELLEMEREAKWVVVTLADVHDRMGAMTEVDGWQESKKQSIELYERAITLDPDHCRYYEDRIKKQSN</sequence>
<organism evidence="1 2">
    <name type="scientific">Peronosclerospora sorghi</name>
    <dbReference type="NCBI Taxonomy" id="230839"/>
    <lineage>
        <taxon>Eukaryota</taxon>
        <taxon>Sar</taxon>
        <taxon>Stramenopiles</taxon>
        <taxon>Oomycota</taxon>
        <taxon>Peronosporomycetes</taxon>
        <taxon>Peronosporales</taxon>
        <taxon>Peronosporaceae</taxon>
        <taxon>Peronosclerospora</taxon>
    </lineage>
</organism>
<dbReference type="Proteomes" id="UP001163321">
    <property type="component" value="Chromosome 10"/>
</dbReference>
<gene>
    <name evidence="1" type="ORF">PsorP6_015503</name>
</gene>